<dbReference type="AlphaFoldDB" id="Q3SFX3"/>
<dbReference type="STRING" id="292415.Tbd_2530"/>
<evidence type="ECO:0000313" key="2">
    <source>
        <dbReference type="EMBL" id="AAZ98483.1"/>
    </source>
</evidence>
<dbReference type="KEGG" id="tbd:Tbd_2530"/>
<accession>Q3SFX3</accession>
<keyword evidence="1" id="KW-0732">Signal</keyword>
<dbReference type="eggNOG" id="ENOG5033FVR">
    <property type="taxonomic scope" value="Bacteria"/>
</dbReference>
<name>Q3SFX3_THIDA</name>
<dbReference type="EMBL" id="CP000116">
    <property type="protein sequence ID" value="AAZ98483.1"/>
    <property type="molecule type" value="Genomic_DNA"/>
</dbReference>
<protein>
    <recommendedName>
        <fullName evidence="4">Lipoprotein</fullName>
    </recommendedName>
</protein>
<proteinExistence type="predicted"/>
<dbReference type="PROSITE" id="PS51257">
    <property type="entry name" value="PROKAR_LIPOPROTEIN"/>
    <property type="match status" value="1"/>
</dbReference>
<dbReference type="HOGENOM" id="CLU_1467569_0_0_4"/>
<dbReference type="Proteomes" id="UP000008291">
    <property type="component" value="Chromosome"/>
</dbReference>
<keyword evidence="3" id="KW-1185">Reference proteome</keyword>
<feature type="chain" id="PRO_5004228759" description="Lipoprotein" evidence="1">
    <location>
        <begin position="21"/>
        <end position="184"/>
    </location>
</feature>
<sequence>MRLVALLGLVVLGACVPLQSGDPASPYYAWSTGWSVRLERPLTIPAGEATVRLQYGRIVPRNSVQEHDPFCIVELETVSEAAQTLQPGRFEVRRVTRSVDPVSAAVATPWVRTRLIEDDGDPSFLYFVTAFRLRDPAQPALRGMRCAWNQMAPGNRHLMRHLTLAEIRGALGGWMTLLPPGERA</sequence>
<reference evidence="2 3" key="1">
    <citation type="journal article" date="2006" name="J. Bacteriol.">
        <title>The genome sequence of the obligately chemolithoautotrophic, facultatively anaerobic bacterium Thiobacillus denitrificans.</title>
        <authorList>
            <person name="Beller H.R."/>
            <person name="Chain P.S."/>
            <person name="Letain T.E."/>
            <person name="Chakicherla A."/>
            <person name="Larimer F.W."/>
            <person name="Richardson P.M."/>
            <person name="Coleman M.A."/>
            <person name="Wood A.P."/>
            <person name="Kelly D.P."/>
        </authorList>
    </citation>
    <scope>NUCLEOTIDE SEQUENCE [LARGE SCALE GENOMIC DNA]</scope>
    <source>
        <strain evidence="2 3">ATCC 25259</strain>
    </source>
</reference>
<evidence type="ECO:0000256" key="1">
    <source>
        <dbReference type="SAM" id="SignalP"/>
    </source>
</evidence>
<dbReference type="RefSeq" id="WP_011313042.1">
    <property type="nucleotide sequence ID" value="NC_007404.1"/>
</dbReference>
<evidence type="ECO:0008006" key="4">
    <source>
        <dbReference type="Google" id="ProtNLM"/>
    </source>
</evidence>
<gene>
    <name evidence="2" type="ordered locus">Tbd_2530</name>
</gene>
<evidence type="ECO:0000313" key="3">
    <source>
        <dbReference type="Proteomes" id="UP000008291"/>
    </source>
</evidence>
<dbReference type="OrthoDB" id="8562450at2"/>
<feature type="signal peptide" evidence="1">
    <location>
        <begin position="1"/>
        <end position="20"/>
    </location>
</feature>
<organism evidence="2 3">
    <name type="scientific">Thiobacillus denitrificans (strain ATCC 25259 / T1)</name>
    <dbReference type="NCBI Taxonomy" id="292415"/>
    <lineage>
        <taxon>Bacteria</taxon>
        <taxon>Pseudomonadati</taxon>
        <taxon>Pseudomonadota</taxon>
        <taxon>Betaproteobacteria</taxon>
        <taxon>Nitrosomonadales</taxon>
        <taxon>Thiobacillaceae</taxon>
        <taxon>Thiobacillus</taxon>
    </lineage>
</organism>